<accession>X1BCL9</accession>
<keyword evidence="4 6" id="KW-1133">Transmembrane helix</keyword>
<evidence type="ECO:0000313" key="7">
    <source>
        <dbReference type="EMBL" id="GAG81873.1"/>
    </source>
</evidence>
<keyword evidence="5 6" id="KW-0472">Membrane</keyword>
<evidence type="ECO:0000256" key="2">
    <source>
        <dbReference type="ARBA" id="ARBA00022475"/>
    </source>
</evidence>
<reference evidence="7" key="1">
    <citation type="journal article" date="2014" name="Front. Microbiol.">
        <title>High frequency of phylogenetically diverse reductive dehalogenase-homologous genes in deep subseafloor sedimentary metagenomes.</title>
        <authorList>
            <person name="Kawai M."/>
            <person name="Futagami T."/>
            <person name="Toyoda A."/>
            <person name="Takaki Y."/>
            <person name="Nishi S."/>
            <person name="Hori S."/>
            <person name="Arai W."/>
            <person name="Tsubouchi T."/>
            <person name="Morono Y."/>
            <person name="Uchiyama I."/>
            <person name="Ito T."/>
            <person name="Fujiyama A."/>
            <person name="Inagaki F."/>
            <person name="Takami H."/>
        </authorList>
    </citation>
    <scope>NUCLEOTIDE SEQUENCE</scope>
    <source>
        <strain evidence="7">Expedition CK06-06</strain>
    </source>
</reference>
<feature type="non-terminal residue" evidence="7">
    <location>
        <position position="1"/>
    </location>
</feature>
<dbReference type="PANTHER" id="PTHR30250">
    <property type="entry name" value="PST FAMILY PREDICTED COLANIC ACID TRANSPORTER"/>
    <property type="match status" value="1"/>
</dbReference>
<feature type="transmembrane region" description="Helical" evidence="6">
    <location>
        <begin position="77"/>
        <end position="99"/>
    </location>
</feature>
<feature type="transmembrane region" description="Helical" evidence="6">
    <location>
        <begin position="111"/>
        <end position="132"/>
    </location>
</feature>
<feature type="transmembrane region" description="Helical" evidence="6">
    <location>
        <begin position="171"/>
        <end position="189"/>
    </location>
</feature>
<gene>
    <name evidence="7" type="ORF">S01H4_26074</name>
</gene>
<keyword evidence="2" id="KW-1003">Cell membrane</keyword>
<evidence type="ECO:0000256" key="4">
    <source>
        <dbReference type="ARBA" id="ARBA00022989"/>
    </source>
</evidence>
<keyword evidence="3 6" id="KW-0812">Transmembrane</keyword>
<evidence type="ECO:0008006" key="8">
    <source>
        <dbReference type="Google" id="ProtNLM"/>
    </source>
</evidence>
<evidence type="ECO:0000256" key="6">
    <source>
        <dbReference type="SAM" id="Phobius"/>
    </source>
</evidence>
<evidence type="ECO:0000256" key="3">
    <source>
        <dbReference type="ARBA" id="ARBA00022692"/>
    </source>
</evidence>
<evidence type="ECO:0000256" key="5">
    <source>
        <dbReference type="ARBA" id="ARBA00023136"/>
    </source>
</evidence>
<protein>
    <recommendedName>
        <fullName evidence="8">Polysaccharide biosynthesis protein C-terminal domain-containing protein</fullName>
    </recommendedName>
</protein>
<name>X1BCL9_9ZZZZ</name>
<dbReference type="InterPro" id="IPR050833">
    <property type="entry name" value="Poly_Biosynth_Transport"/>
</dbReference>
<dbReference type="AlphaFoldDB" id="X1BCL9"/>
<feature type="transmembrane region" description="Helical" evidence="6">
    <location>
        <begin position="49"/>
        <end position="71"/>
    </location>
</feature>
<feature type="transmembrane region" description="Helical" evidence="6">
    <location>
        <begin position="6"/>
        <end position="23"/>
    </location>
</feature>
<sequence>YQYGAMAIVNLLLIAENMFRVVYRPIIFKYFEKNDHDEMRRLTMTITKLFIITVVFGSFLLYAFSPFLIPFFTQSQYLPAIAVIPILLISQIIGYLRTLLAYGHTLYYKNYWTTIAGVAAIIIATIVGVFIIPSLGLIGLGIVYLLISTIQFIVLIIVSQHYFKNKYDISLIIRLIAVCIIAIGIGMFLRNIVFINNPHSLLISYSISSAVFAGSVILFKLISLKDVSFLKNLVNSYLSIIKSKSKSNSS</sequence>
<dbReference type="EMBL" id="BART01012509">
    <property type="protein sequence ID" value="GAG81873.1"/>
    <property type="molecule type" value="Genomic_DNA"/>
</dbReference>
<feature type="transmembrane region" description="Helical" evidence="6">
    <location>
        <begin position="138"/>
        <end position="159"/>
    </location>
</feature>
<evidence type="ECO:0000256" key="1">
    <source>
        <dbReference type="ARBA" id="ARBA00004651"/>
    </source>
</evidence>
<proteinExistence type="predicted"/>
<comment type="caution">
    <text evidence="7">The sequence shown here is derived from an EMBL/GenBank/DDBJ whole genome shotgun (WGS) entry which is preliminary data.</text>
</comment>
<feature type="transmembrane region" description="Helical" evidence="6">
    <location>
        <begin position="201"/>
        <end position="222"/>
    </location>
</feature>
<dbReference type="GO" id="GO:0005886">
    <property type="term" value="C:plasma membrane"/>
    <property type="evidence" value="ECO:0007669"/>
    <property type="project" value="UniProtKB-SubCell"/>
</dbReference>
<comment type="subcellular location">
    <subcellularLocation>
        <location evidence="1">Cell membrane</location>
        <topology evidence="1">Multi-pass membrane protein</topology>
    </subcellularLocation>
</comment>
<dbReference type="PANTHER" id="PTHR30250:SF11">
    <property type="entry name" value="O-ANTIGEN TRANSPORTER-RELATED"/>
    <property type="match status" value="1"/>
</dbReference>
<organism evidence="7">
    <name type="scientific">marine sediment metagenome</name>
    <dbReference type="NCBI Taxonomy" id="412755"/>
    <lineage>
        <taxon>unclassified sequences</taxon>
        <taxon>metagenomes</taxon>
        <taxon>ecological metagenomes</taxon>
    </lineage>
</organism>